<gene>
    <name evidence="1" type="ORF">GLOIN_2v1512406</name>
</gene>
<dbReference type="EMBL" id="AUPC02000015">
    <property type="protein sequence ID" value="POG80745.1"/>
    <property type="molecule type" value="Genomic_DNA"/>
</dbReference>
<dbReference type="Proteomes" id="UP000018888">
    <property type="component" value="Unassembled WGS sequence"/>
</dbReference>
<organism evidence="1 2">
    <name type="scientific">Rhizophagus irregularis (strain DAOM 181602 / DAOM 197198 / MUCL 43194)</name>
    <name type="common">Arbuscular mycorrhizal fungus</name>
    <name type="synonym">Glomus intraradices</name>
    <dbReference type="NCBI Taxonomy" id="747089"/>
    <lineage>
        <taxon>Eukaryota</taxon>
        <taxon>Fungi</taxon>
        <taxon>Fungi incertae sedis</taxon>
        <taxon>Mucoromycota</taxon>
        <taxon>Glomeromycotina</taxon>
        <taxon>Glomeromycetes</taxon>
        <taxon>Glomerales</taxon>
        <taxon>Glomeraceae</taxon>
        <taxon>Rhizophagus</taxon>
    </lineage>
</organism>
<evidence type="ECO:0000313" key="1">
    <source>
        <dbReference type="EMBL" id="POG80745.1"/>
    </source>
</evidence>
<keyword evidence="2" id="KW-1185">Reference proteome</keyword>
<reference evidence="1 2" key="1">
    <citation type="journal article" date="2013" name="Proc. Natl. Acad. Sci. U.S.A.">
        <title>Genome of an arbuscular mycorrhizal fungus provides insight into the oldest plant symbiosis.</title>
        <authorList>
            <person name="Tisserant E."/>
            <person name="Malbreil M."/>
            <person name="Kuo A."/>
            <person name="Kohler A."/>
            <person name="Symeonidi A."/>
            <person name="Balestrini R."/>
            <person name="Charron P."/>
            <person name="Duensing N."/>
            <person name="Frei Dit Frey N."/>
            <person name="Gianinazzi-Pearson V."/>
            <person name="Gilbert L.B."/>
            <person name="Handa Y."/>
            <person name="Herr J.R."/>
            <person name="Hijri M."/>
            <person name="Koul R."/>
            <person name="Kawaguchi M."/>
            <person name="Krajinski F."/>
            <person name="Lammers P.J."/>
            <person name="Masclaux F.G."/>
            <person name="Murat C."/>
            <person name="Morin E."/>
            <person name="Ndikumana S."/>
            <person name="Pagni M."/>
            <person name="Petitpierre D."/>
            <person name="Requena N."/>
            <person name="Rosikiewicz P."/>
            <person name="Riley R."/>
            <person name="Saito K."/>
            <person name="San Clemente H."/>
            <person name="Shapiro H."/>
            <person name="van Tuinen D."/>
            <person name="Becard G."/>
            <person name="Bonfante P."/>
            <person name="Paszkowski U."/>
            <person name="Shachar-Hill Y.Y."/>
            <person name="Tuskan G.A."/>
            <person name="Young P.W."/>
            <person name="Sanders I.R."/>
            <person name="Henrissat B."/>
            <person name="Rensing S.A."/>
            <person name="Grigoriev I.V."/>
            <person name="Corradi N."/>
            <person name="Roux C."/>
            <person name="Martin F."/>
        </authorList>
    </citation>
    <scope>NUCLEOTIDE SEQUENCE [LARGE SCALE GENOMIC DNA]</scope>
    <source>
        <strain evidence="1 2">DAOM 197198</strain>
    </source>
</reference>
<proteinExistence type="predicted"/>
<evidence type="ECO:0000313" key="2">
    <source>
        <dbReference type="Proteomes" id="UP000018888"/>
    </source>
</evidence>
<name>A0A2P4QSZ4_RHIID</name>
<protein>
    <submittedName>
        <fullName evidence="1">Uncharacterized protein</fullName>
    </submittedName>
</protein>
<reference evidence="1 2" key="2">
    <citation type="journal article" date="2018" name="New Phytol.">
        <title>High intraspecific genome diversity in the model arbuscular mycorrhizal symbiont Rhizophagus irregularis.</title>
        <authorList>
            <person name="Chen E.C.H."/>
            <person name="Morin E."/>
            <person name="Beaudet D."/>
            <person name="Noel J."/>
            <person name="Yildirir G."/>
            <person name="Ndikumana S."/>
            <person name="Charron P."/>
            <person name="St-Onge C."/>
            <person name="Giorgi J."/>
            <person name="Kruger M."/>
            <person name="Marton T."/>
            <person name="Ropars J."/>
            <person name="Grigoriev I.V."/>
            <person name="Hainaut M."/>
            <person name="Henrissat B."/>
            <person name="Roux C."/>
            <person name="Martin F."/>
            <person name="Corradi N."/>
        </authorList>
    </citation>
    <scope>NUCLEOTIDE SEQUENCE [LARGE SCALE GENOMIC DNA]</scope>
    <source>
        <strain evidence="1 2">DAOM 197198</strain>
    </source>
</reference>
<comment type="caution">
    <text evidence="1">The sequence shown here is derived from an EMBL/GenBank/DDBJ whole genome shotgun (WGS) entry which is preliminary data.</text>
</comment>
<sequence length="52" mass="6170">MILVLIMKYIVQMIMLLLIVKKINHFLDGQLTLKTMDHNNPMFILRLIKSKT</sequence>
<dbReference type="AlphaFoldDB" id="A0A2P4QSZ4"/>
<accession>A0A2P4QSZ4</accession>